<dbReference type="RefSeq" id="WP_161766909.1">
    <property type="nucleotide sequence ID" value="NZ_JAAATW010000002.1"/>
</dbReference>
<protein>
    <recommendedName>
        <fullName evidence="3">DUF1636 domain-containing protein</fullName>
    </recommendedName>
</protein>
<gene>
    <name evidence="1" type="ORF">GU920_10160</name>
</gene>
<keyword evidence="2" id="KW-1185">Reference proteome</keyword>
<evidence type="ECO:0000313" key="2">
    <source>
        <dbReference type="Proteomes" id="UP001517376"/>
    </source>
</evidence>
<organism evidence="1 2">
    <name type="scientific">Paragemmobacter ruber</name>
    <dbReference type="NCBI Taxonomy" id="1985673"/>
    <lineage>
        <taxon>Bacteria</taxon>
        <taxon>Pseudomonadati</taxon>
        <taxon>Pseudomonadota</taxon>
        <taxon>Alphaproteobacteria</taxon>
        <taxon>Rhodobacterales</taxon>
        <taxon>Paracoccaceae</taxon>
        <taxon>Paragemmobacter</taxon>
    </lineage>
</organism>
<name>A0ABW9Y738_9RHOB</name>
<dbReference type="EMBL" id="JAAATW010000002">
    <property type="protein sequence ID" value="NBE07901.1"/>
    <property type="molecule type" value="Genomic_DNA"/>
</dbReference>
<proteinExistence type="predicted"/>
<evidence type="ECO:0008006" key="3">
    <source>
        <dbReference type="Google" id="ProtNLM"/>
    </source>
</evidence>
<sequence>MRYAQSFTHCATCRHTGAACSIGLRLLQAVARSVEVAGPAVGPDFALSGRMPVAGCAAPCVLSWRATPEACLLFGGAEVPPDEGVIWPGETGASLPGGPWPLARMQALGAGLQ</sequence>
<reference evidence="2" key="1">
    <citation type="submission" date="2020-01" db="EMBL/GenBank/DDBJ databases">
        <title>Sphingomonas sp. strain CSW-10.</title>
        <authorList>
            <person name="Chen W.-M."/>
        </authorList>
    </citation>
    <scope>NUCLEOTIDE SEQUENCE [LARGE SCALE GENOMIC DNA]</scope>
    <source>
        <strain evidence="2">CCP-1</strain>
    </source>
</reference>
<accession>A0ABW9Y738</accession>
<dbReference type="Proteomes" id="UP001517376">
    <property type="component" value="Unassembled WGS sequence"/>
</dbReference>
<evidence type="ECO:0000313" key="1">
    <source>
        <dbReference type="EMBL" id="NBE07901.1"/>
    </source>
</evidence>
<comment type="caution">
    <text evidence="1">The sequence shown here is derived from an EMBL/GenBank/DDBJ whole genome shotgun (WGS) entry which is preliminary data.</text>
</comment>